<evidence type="ECO:0000259" key="1">
    <source>
        <dbReference type="Pfam" id="PF05050"/>
    </source>
</evidence>
<gene>
    <name evidence="2" type="ORF">Dacsa_3321</name>
</gene>
<protein>
    <submittedName>
        <fullName evidence="2">Methyltransferase, FkbM family</fullName>
    </submittedName>
</protein>
<evidence type="ECO:0000313" key="2">
    <source>
        <dbReference type="EMBL" id="AFZ51828.1"/>
    </source>
</evidence>
<dbReference type="SUPFAM" id="SSF53335">
    <property type="entry name" value="S-adenosyl-L-methionine-dependent methyltransferases"/>
    <property type="match status" value="1"/>
</dbReference>
<dbReference type="NCBIfam" id="TIGR01444">
    <property type="entry name" value="fkbM_fam"/>
    <property type="match status" value="1"/>
</dbReference>
<dbReference type="HOGENOM" id="CLU_1022046_0_0_3"/>
<dbReference type="STRING" id="13035.Dacsa_3321"/>
<reference evidence="2" key="1">
    <citation type="submission" date="2012-04" db="EMBL/GenBank/DDBJ databases">
        <title>Finished genome of Dactylococcopsis salina PCC 8305.</title>
        <authorList>
            <consortium name="US DOE Joint Genome Institute"/>
            <person name="Gugger M."/>
            <person name="Coursin T."/>
            <person name="Rippka R."/>
            <person name="Tandeau De Marsac N."/>
            <person name="Huntemann M."/>
            <person name="Wei C.-L."/>
            <person name="Han J."/>
            <person name="Detter J.C."/>
            <person name="Han C."/>
            <person name="Tapia R."/>
            <person name="Daligault H."/>
            <person name="Chen A."/>
            <person name="Krypides N."/>
            <person name="Mavromatis K."/>
            <person name="Markowitz V."/>
            <person name="Szeto E."/>
            <person name="Ivanova N."/>
            <person name="Ovchinnikova G."/>
            <person name="Pagani I."/>
            <person name="Pati A."/>
            <person name="Goodwin L."/>
            <person name="Peters L."/>
            <person name="Pitluck S."/>
            <person name="Woyke T."/>
            <person name="Kerfeld C."/>
        </authorList>
    </citation>
    <scope>NUCLEOTIDE SEQUENCE [LARGE SCALE GENOMIC DNA]</scope>
    <source>
        <strain evidence="2">PCC 8305</strain>
    </source>
</reference>
<dbReference type="OrthoDB" id="420478at2"/>
<dbReference type="Pfam" id="PF05050">
    <property type="entry name" value="Methyltransf_21"/>
    <property type="match status" value="1"/>
</dbReference>
<dbReference type="PANTHER" id="PTHR34203:SF15">
    <property type="entry name" value="SLL1173 PROTEIN"/>
    <property type="match status" value="1"/>
</dbReference>
<dbReference type="GO" id="GO:0032259">
    <property type="term" value="P:methylation"/>
    <property type="evidence" value="ECO:0007669"/>
    <property type="project" value="UniProtKB-KW"/>
</dbReference>
<dbReference type="PANTHER" id="PTHR34203">
    <property type="entry name" value="METHYLTRANSFERASE, FKBM FAMILY PROTEIN"/>
    <property type="match status" value="1"/>
</dbReference>
<dbReference type="EMBL" id="CP003944">
    <property type="protein sequence ID" value="AFZ51828.1"/>
    <property type="molecule type" value="Genomic_DNA"/>
</dbReference>
<dbReference type="InterPro" id="IPR052514">
    <property type="entry name" value="SAM-dependent_MTase"/>
</dbReference>
<dbReference type="KEGG" id="dsl:Dacsa_3321"/>
<dbReference type="RefSeq" id="WP_015230804.1">
    <property type="nucleotide sequence ID" value="NC_019780.1"/>
</dbReference>
<dbReference type="Gene3D" id="3.40.50.150">
    <property type="entry name" value="Vaccinia Virus protein VP39"/>
    <property type="match status" value="1"/>
</dbReference>
<dbReference type="AlphaFoldDB" id="K9Z0D5"/>
<accession>K9Z0D5</accession>
<dbReference type="PATRIC" id="fig|13035.3.peg.3764"/>
<name>K9Z0D5_DACS8</name>
<dbReference type="eggNOG" id="COG1196">
    <property type="taxonomic scope" value="Bacteria"/>
</dbReference>
<dbReference type="Proteomes" id="UP000010482">
    <property type="component" value="Chromosome"/>
</dbReference>
<keyword evidence="2" id="KW-0808">Transferase</keyword>
<organism evidence="2 3">
    <name type="scientific">Dactylococcopsis salina (strain PCC 8305)</name>
    <name type="common">Myxobactron salinum</name>
    <dbReference type="NCBI Taxonomy" id="13035"/>
    <lineage>
        <taxon>Bacteria</taxon>
        <taxon>Bacillati</taxon>
        <taxon>Cyanobacteriota</taxon>
        <taxon>Cyanophyceae</taxon>
        <taxon>Nodosilineales</taxon>
        <taxon>Cymatolegaceae</taxon>
        <taxon>Dactylococcopsis</taxon>
    </lineage>
</organism>
<keyword evidence="3" id="KW-1185">Reference proteome</keyword>
<dbReference type="GO" id="GO:0008168">
    <property type="term" value="F:methyltransferase activity"/>
    <property type="evidence" value="ECO:0007669"/>
    <property type="project" value="UniProtKB-KW"/>
</dbReference>
<sequence>MRVEACCQSLLREILPHIDPNRSGVCLDVGVGNFAFYCDLFSQLGFSTIAIEPSPNDKLRRICERNSIRLLECCLSDENGTQTLHLGKFARLANANFNSLESEWFASSQNTKLVSTIDLSELIRLTEINKITCLKLDIEGWERVVIEQLKALSFLQLPQVIMFEYGGGSRRYQGEKGWSPKFLKGTMNCLETLQKCGYGFSIMIDYAPDARTQIFDLQNLQLDPDLIFPRNAVYGNIISFREGDYPESSIAQITTPYNGKWLNWVMERFAVN</sequence>
<feature type="domain" description="Methyltransferase FkbM" evidence="1">
    <location>
        <begin position="35"/>
        <end position="198"/>
    </location>
</feature>
<evidence type="ECO:0000313" key="3">
    <source>
        <dbReference type="Proteomes" id="UP000010482"/>
    </source>
</evidence>
<keyword evidence="2" id="KW-0489">Methyltransferase</keyword>
<dbReference type="InterPro" id="IPR006342">
    <property type="entry name" value="FkbM_mtfrase"/>
</dbReference>
<proteinExistence type="predicted"/>
<dbReference type="InterPro" id="IPR029063">
    <property type="entry name" value="SAM-dependent_MTases_sf"/>
</dbReference>